<organism evidence="12 13">
    <name type="scientific">Stichopus japonicus</name>
    <name type="common">Sea cucumber</name>
    <dbReference type="NCBI Taxonomy" id="307972"/>
    <lineage>
        <taxon>Eukaryota</taxon>
        <taxon>Metazoa</taxon>
        <taxon>Echinodermata</taxon>
        <taxon>Eleutherozoa</taxon>
        <taxon>Echinozoa</taxon>
        <taxon>Holothuroidea</taxon>
        <taxon>Aspidochirotacea</taxon>
        <taxon>Aspidochirotida</taxon>
        <taxon>Stichopodidae</taxon>
        <taxon>Apostichopus</taxon>
    </lineage>
</organism>
<evidence type="ECO:0000313" key="12">
    <source>
        <dbReference type="EMBL" id="PIK44320.1"/>
    </source>
</evidence>
<accession>A0A2G8K8L4</accession>
<keyword evidence="13" id="KW-1185">Reference proteome</keyword>
<keyword evidence="9 11" id="KW-0739">Sodium transport</keyword>
<gene>
    <name evidence="12" type="ORF">BSL78_18827</name>
</gene>
<reference evidence="12 13" key="1">
    <citation type="journal article" date="2017" name="PLoS Biol.">
        <title>The sea cucumber genome provides insights into morphological evolution and visceral regeneration.</title>
        <authorList>
            <person name="Zhang X."/>
            <person name="Sun L."/>
            <person name="Yuan J."/>
            <person name="Sun Y."/>
            <person name="Gao Y."/>
            <person name="Zhang L."/>
            <person name="Li S."/>
            <person name="Dai H."/>
            <person name="Hamel J.F."/>
            <person name="Liu C."/>
            <person name="Yu Y."/>
            <person name="Liu S."/>
            <person name="Lin W."/>
            <person name="Guo K."/>
            <person name="Jin S."/>
            <person name="Xu P."/>
            <person name="Storey K.B."/>
            <person name="Huan P."/>
            <person name="Zhang T."/>
            <person name="Zhou Y."/>
            <person name="Zhang J."/>
            <person name="Lin C."/>
            <person name="Li X."/>
            <person name="Xing L."/>
            <person name="Huo D."/>
            <person name="Sun M."/>
            <person name="Wang L."/>
            <person name="Mercier A."/>
            <person name="Li F."/>
            <person name="Yang H."/>
            <person name="Xiang J."/>
        </authorList>
    </citation>
    <scope>NUCLEOTIDE SEQUENCE [LARGE SCALE GENOMIC DNA]</scope>
    <source>
        <strain evidence="12">Shaxun</strain>
        <tissue evidence="12">Muscle</tissue>
    </source>
</reference>
<protein>
    <submittedName>
        <fullName evidence="12">Putative acid-sensing ion channel 1-like</fullName>
    </submittedName>
</protein>
<dbReference type="OrthoDB" id="6154304at2759"/>
<keyword evidence="2 11" id="KW-0813">Transport</keyword>
<keyword evidence="4 11" id="KW-0812">Transmembrane</keyword>
<comment type="caution">
    <text evidence="12">The sequence shown here is derived from an EMBL/GenBank/DDBJ whole genome shotgun (WGS) entry which is preliminary data.</text>
</comment>
<dbReference type="GO" id="GO:0015280">
    <property type="term" value="F:ligand-gated sodium channel activity"/>
    <property type="evidence" value="ECO:0007669"/>
    <property type="project" value="TreeGrafter"/>
</dbReference>
<keyword evidence="10 11" id="KW-0407">Ion channel</keyword>
<proteinExistence type="inferred from homology"/>
<evidence type="ECO:0000256" key="2">
    <source>
        <dbReference type="ARBA" id="ARBA00022448"/>
    </source>
</evidence>
<dbReference type="PANTHER" id="PTHR11690">
    <property type="entry name" value="AMILORIDE-SENSITIVE SODIUM CHANNEL-RELATED"/>
    <property type="match status" value="1"/>
</dbReference>
<evidence type="ECO:0000256" key="5">
    <source>
        <dbReference type="ARBA" id="ARBA00022989"/>
    </source>
</evidence>
<dbReference type="PRINTS" id="PR01078">
    <property type="entry name" value="AMINACHANNEL"/>
</dbReference>
<dbReference type="Proteomes" id="UP000230750">
    <property type="component" value="Unassembled WGS sequence"/>
</dbReference>
<dbReference type="GO" id="GO:0005886">
    <property type="term" value="C:plasma membrane"/>
    <property type="evidence" value="ECO:0007669"/>
    <property type="project" value="TreeGrafter"/>
</dbReference>
<evidence type="ECO:0000256" key="3">
    <source>
        <dbReference type="ARBA" id="ARBA00022461"/>
    </source>
</evidence>
<name>A0A2G8K8L4_STIJA</name>
<dbReference type="InterPro" id="IPR020903">
    <property type="entry name" value="ENaC_CS"/>
</dbReference>
<dbReference type="PROSITE" id="PS01206">
    <property type="entry name" value="ASC"/>
    <property type="match status" value="1"/>
</dbReference>
<keyword evidence="7 11" id="KW-0406">Ion transport</keyword>
<dbReference type="EMBL" id="MRZV01000784">
    <property type="protein sequence ID" value="PIK44320.1"/>
    <property type="molecule type" value="Genomic_DNA"/>
</dbReference>
<dbReference type="STRING" id="307972.A0A2G8K8L4"/>
<keyword evidence="5" id="KW-1133">Transmembrane helix</keyword>
<dbReference type="InterPro" id="IPR001873">
    <property type="entry name" value="ENaC"/>
</dbReference>
<evidence type="ECO:0000256" key="10">
    <source>
        <dbReference type="ARBA" id="ARBA00023303"/>
    </source>
</evidence>
<keyword evidence="3 11" id="KW-0894">Sodium channel</keyword>
<keyword evidence="8" id="KW-0472">Membrane</keyword>
<evidence type="ECO:0000256" key="11">
    <source>
        <dbReference type="RuleBase" id="RU000679"/>
    </source>
</evidence>
<comment type="similarity">
    <text evidence="11">Belongs to the amiloride-sensitive sodium channel (TC 1.A.6) family.</text>
</comment>
<evidence type="ECO:0000256" key="9">
    <source>
        <dbReference type="ARBA" id="ARBA00023201"/>
    </source>
</evidence>
<dbReference type="Gene3D" id="2.60.470.10">
    <property type="entry name" value="Acid-sensing ion channels like domains"/>
    <property type="match status" value="1"/>
</dbReference>
<comment type="subcellular location">
    <subcellularLocation>
        <location evidence="1">Membrane</location>
        <topology evidence="1">Multi-pass membrane protein</topology>
    </subcellularLocation>
</comment>
<dbReference type="AlphaFoldDB" id="A0A2G8K8L4"/>
<sequence length="291" mass="33591">MSIDKFFSYPVVTVVIINHVPEVYFPAITICNQNMIKADNAENHKIFLELMEASSTGEGTIHWDLYDNVTKGYVWNLTEWAFQDGHKIEDMLLECKWKLHQHCSPKDFRPIMTDFGVCFTYNWDEHNPLPVGHPGSSYGLVLRLNIEQDQYTWSEFGGAGMKVYAHAQGETPLVKMHGFSVGPGMETDITLRYIKRKNLKSPYKPYCDEKQLKYSHIYNAELCRFECEVDAIIEHCGCKDYRHPGNDVISLQTWVINWVAVRRGFNPTREKETKQSARDVALIGYLRVIGV</sequence>
<evidence type="ECO:0000256" key="1">
    <source>
        <dbReference type="ARBA" id="ARBA00004141"/>
    </source>
</evidence>
<keyword evidence="6" id="KW-0915">Sodium</keyword>
<dbReference type="Pfam" id="PF00858">
    <property type="entry name" value="ASC"/>
    <property type="match status" value="1"/>
</dbReference>
<evidence type="ECO:0000256" key="4">
    <source>
        <dbReference type="ARBA" id="ARBA00022692"/>
    </source>
</evidence>
<evidence type="ECO:0000256" key="8">
    <source>
        <dbReference type="ARBA" id="ARBA00023136"/>
    </source>
</evidence>
<evidence type="ECO:0000313" key="13">
    <source>
        <dbReference type="Proteomes" id="UP000230750"/>
    </source>
</evidence>
<evidence type="ECO:0000256" key="7">
    <source>
        <dbReference type="ARBA" id="ARBA00023065"/>
    </source>
</evidence>
<evidence type="ECO:0000256" key="6">
    <source>
        <dbReference type="ARBA" id="ARBA00023053"/>
    </source>
</evidence>